<organism evidence="5 6">
    <name type="scientific">Paenibacillus shirakamiensis</name>
    <dbReference type="NCBI Taxonomy" id="1265935"/>
    <lineage>
        <taxon>Bacteria</taxon>
        <taxon>Bacillati</taxon>
        <taxon>Bacillota</taxon>
        <taxon>Bacilli</taxon>
        <taxon>Bacillales</taxon>
        <taxon>Paenibacillaceae</taxon>
        <taxon>Paenibacillus</taxon>
    </lineage>
</organism>
<dbReference type="PROSITE" id="PS51186">
    <property type="entry name" value="GNAT"/>
    <property type="match status" value="1"/>
</dbReference>
<dbReference type="InterPro" id="IPR051531">
    <property type="entry name" value="N-acetyltransferase"/>
</dbReference>
<dbReference type="SUPFAM" id="SSF55729">
    <property type="entry name" value="Acyl-CoA N-acyltransferases (Nat)"/>
    <property type="match status" value="1"/>
</dbReference>
<evidence type="ECO:0000259" key="4">
    <source>
        <dbReference type="PROSITE" id="PS51186"/>
    </source>
</evidence>
<comment type="caution">
    <text evidence="5">The sequence shown here is derived from an EMBL/GenBank/DDBJ whole genome shotgun (WGS) entry which is preliminary data.</text>
</comment>
<accession>A0ABS4JGR9</accession>
<evidence type="ECO:0000256" key="1">
    <source>
        <dbReference type="ARBA" id="ARBA00022679"/>
    </source>
</evidence>
<dbReference type="Pfam" id="PF13302">
    <property type="entry name" value="Acetyltransf_3"/>
    <property type="match status" value="1"/>
</dbReference>
<gene>
    <name evidence="5" type="ORF">J2Z69_001959</name>
</gene>
<evidence type="ECO:0000313" key="5">
    <source>
        <dbReference type="EMBL" id="MBP2000916.1"/>
    </source>
</evidence>
<sequence>MNVTELFTDRLVLQVVDDSRAGQVLDYLYRNREFLAEWEVLRDSSFYSIDSQRLLLLQDTQQMNRGELFKVWIYRKSDPQVIIGTVTLSNIVRGAFLSCHLGYRLDGSFEGLGYMTEAIQEVVRYAFEELQLHRVEANIMPRNLGSLRVVQKLGFHEEGLAHKYLKIHGNWEDHIHMVRLNPNID</sequence>
<dbReference type="EMBL" id="JAGGLD010000003">
    <property type="protein sequence ID" value="MBP2000916.1"/>
    <property type="molecule type" value="Genomic_DNA"/>
</dbReference>
<dbReference type="GO" id="GO:0008999">
    <property type="term" value="F:protein-N-terminal-alanine acetyltransferase activity"/>
    <property type="evidence" value="ECO:0007669"/>
    <property type="project" value="UniProtKB-EC"/>
</dbReference>
<evidence type="ECO:0000256" key="2">
    <source>
        <dbReference type="ARBA" id="ARBA00023315"/>
    </source>
</evidence>
<evidence type="ECO:0000256" key="3">
    <source>
        <dbReference type="ARBA" id="ARBA00038502"/>
    </source>
</evidence>
<dbReference type="InterPro" id="IPR000182">
    <property type="entry name" value="GNAT_dom"/>
</dbReference>
<keyword evidence="1 5" id="KW-0808">Transferase</keyword>
<evidence type="ECO:0000313" key="6">
    <source>
        <dbReference type="Proteomes" id="UP001519288"/>
    </source>
</evidence>
<reference evidence="5 6" key="1">
    <citation type="submission" date="2021-03" db="EMBL/GenBank/DDBJ databases">
        <title>Genomic Encyclopedia of Type Strains, Phase IV (KMG-IV): sequencing the most valuable type-strain genomes for metagenomic binning, comparative biology and taxonomic classification.</title>
        <authorList>
            <person name="Goeker M."/>
        </authorList>
    </citation>
    <scope>NUCLEOTIDE SEQUENCE [LARGE SCALE GENOMIC DNA]</scope>
    <source>
        <strain evidence="5 6">DSM 26806</strain>
    </source>
</reference>
<protein>
    <submittedName>
        <fullName evidence="5">Ribosomal-protein-alanine N-acetyltransferase</fullName>
        <ecNumber evidence="5">2.3.1.267</ecNumber>
    </submittedName>
</protein>
<comment type="similarity">
    <text evidence="3">Belongs to the acetyltransferase family. RimJ subfamily.</text>
</comment>
<dbReference type="InterPro" id="IPR016181">
    <property type="entry name" value="Acyl_CoA_acyltransferase"/>
</dbReference>
<proteinExistence type="inferred from homology"/>
<dbReference type="Gene3D" id="3.40.630.30">
    <property type="match status" value="1"/>
</dbReference>
<name>A0ABS4JGR9_9BACL</name>
<feature type="domain" description="N-acetyltransferase" evidence="4">
    <location>
        <begin position="25"/>
        <end position="182"/>
    </location>
</feature>
<dbReference type="RefSeq" id="WP_209861503.1">
    <property type="nucleotide sequence ID" value="NZ_JAGGLD010000003.1"/>
</dbReference>
<keyword evidence="6" id="KW-1185">Reference proteome</keyword>
<keyword evidence="2 5" id="KW-0012">Acyltransferase</keyword>
<dbReference type="Proteomes" id="UP001519288">
    <property type="component" value="Unassembled WGS sequence"/>
</dbReference>
<dbReference type="EC" id="2.3.1.267" evidence="5"/>
<dbReference type="PANTHER" id="PTHR43792:SF8">
    <property type="entry name" value="[RIBOSOMAL PROTEIN US5]-ALANINE N-ACETYLTRANSFERASE"/>
    <property type="match status" value="1"/>
</dbReference>
<dbReference type="PANTHER" id="PTHR43792">
    <property type="entry name" value="GNAT FAMILY, PUTATIVE (AFU_ORTHOLOGUE AFUA_3G00765)-RELATED-RELATED"/>
    <property type="match status" value="1"/>
</dbReference>